<evidence type="ECO:0000313" key="2">
    <source>
        <dbReference type="Proteomes" id="UP001596512"/>
    </source>
</evidence>
<gene>
    <name evidence="1" type="ORF">ACFQV2_11290</name>
</gene>
<proteinExistence type="predicted"/>
<protein>
    <submittedName>
        <fullName evidence="1">Uncharacterized protein</fullName>
    </submittedName>
</protein>
<accession>A0ABW2TKZ9</accession>
<organism evidence="1 2">
    <name type="scientific">Actinokineospora soli</name>
    <dbReference type="NCBI Taxonomy" id="1048753"/>
    <lineage>
        <taxon>Bacteria</taxon>
        <taxon>Bacillati</taxon>
        <taxon>Actinomycetota</taxon>
        <taxon>Actinomycetes</taxon>
        <taxon>Pseudonocardiales</taxon>
        <taxon>Pseudonocardiaceae</taxon>
        <taxon>Actinokineospora</taxon>
    </lineage>
</organism>
<name>A0ABW2TKZ9_9PSEU</name>
<sequence length="88" mass="8995">MDTAEPHELTARARAMLRAIAAGRGTLRCGREPDLYIDGMPCCDQFSAHELIHDGLVVTGAGAFGQFVPAALTPAGSAALGLSTANAA</sequence>
<comment type="caution">
    <text evidence="1">The sequence shown here is derived from an EMBL/GenBank/DDBJ whole genome shotgun (WGS) entry which is preliminary data.</text>
</comment>
<dbReference type="Proteomes" id="UP001596512">
    <property type="component" value="Unassembled WGS sequence"/>
</dbReference>
<keyword evidence="2" id="KW-1185">Reference proteome</keyword>
<reference evidence="2" key="1">
    <citation type="journal article" date="2019" name="Int. J. Syst. Evol. Microbiol.">
        <title>The Global Catalogue of Microorganisms (GCM) 10K type strain sequencing project: providing services to taxonomists for standard genome sequencing and annotation.</title>
        <authorList>
            <consortium name="The Broad Institute Genomics Platform"/>
            <consortium name="The Broad Institute Genome Sequencing Center for Infectious Disease"/>
            <person name="Wu L."/>
            <person name="Ma J."/>
        </authorList>
    </citation>
    <scope>NUCLEOTIDE SEQUENCE [LARGE SCALE GENOMIC DNA]</scope>
    <source>
        <strain evidence="2">JCM 17695</strain>
    </source>
</reference>
<dbReference type="EMBL" id="JBHTEY010000004">
    <property type="protein sequence ID" value="MFC7614044.1"/>
    <property type="molecule type" value="Genomic_DNA"/>
</dbReference>
<evidence type="ECO:0000313" key="1">
    <source>
        <dbReference type="EMBL" id="MFC7614044.1"/>
    </source>
</evidence>